<accession>A0A1C6S9Y4</accession>
<evidence type="ECO:0000313" key="1">
    <source>
        <dbReference type="EMBL" id="SCL26151.1"/>
    </source>
</evidence>
<dbReference type="Gene3D" id="2.60.120.330">
    <property type="entry name" value="B-lactam Antibiotic, Isopenicillin N Synthase, Chain"/>
    <property type="match status" value="1"/>
</dbReference>
<dbReference type="OrthoDB" id="5191788at2"/>
<name>A0A1C6S9Y4_9ACTN</name>
<dbReference type="SUPFAM" id="SSF51197">
    <property type="entry name" value="Clavaminate synthase-like"/>
    <property type="match status" value="1"/>
</dbReference>
<dbReference type="EMBL" id="FMHW01000002">
    <property type="protein sequence ID" value="SCL26151.1"/>
    <property type="molecule type" value="Genomic_DNA"/>
</dbReference>
<gene>
    <name evidence="1" type="ORF">GA0074692_2094</name>
</gene>
<dbReference type="AlphaFoldDB" id="A0A1C6S9Y4"/>
<sequence>MSHVNWVVSAREENGSDTGLVGRIDLGLDVDELAKATDDLLSRHPLIFDQTQQLAIQVRPGSTDPWYESCYQEKDIAPEREYAELNPELKGTYFEEVVARFPVPLFRTRLLALTSRTCYSVHRDETSRLHVAIQTTEHAPFVFVERNEVFRVPADGNAYLLNTTEVHTAMNGARTLRLHLVAGAELDPSR</sequence>
<dbReference type="Proteomes" id="UP000198959">
    <property type="component" value="Unassembled WGS sequence"/>
</dbReference>
<dbReference type="InterPro" id="IPR027443">
    <property type="entry name" value="IPNS-like_sf"/>
</dbReference>
<dbReference type="STRING" id="145854.GA0074692_2094"/>
<reference evidence="2" key="1">
    <citation type="submission" date="2016-06" db="EMBL/GenBank/DDBJ databases">
        <authorList>
            <person name="Varghese N."/>
            <person name="Submissions Spin"/>
        </authorList>
    </citation>
    <scope>NUCLEOTIDE SEQUENCE [LARGE SCALE GENOMIC DNA]</scope>
    <source>
        <strain evidence="2">DSM 43817</strain>
    </source>
</reference>
<evidence type="ECO:0000313" key="2">
    <source>
        <dbReference type="Proteomes" id="UP000198959"/>
    </source>
</evidence>
<protein>
    <recommendedName>
        <fullName evidence="3">Aspartyl/Asparaginyl beta-hydroxylase</fullName>
    </recommendedName>
</protein>
<evidence type="ECO:0008006" key="3">
    <source>
        <dbReference type="Google" id="ProtNLM"/>
    </source>
</evidence>
<organism evidence="1 2">
    <name type="scientific">Micromonospora pallida</name>
    <dbReference type="NCBI Taxonomy" id="145854"/>
    <lineage>
        <taxon>Bacteria</taxon>
        <taxon>Bacillati</taxon>
        <taxon>Actinomycetota</taxon>
        <taxon>Actinomycetes</taxon>
        <taxon>Micromonosporales</taxon>
        <taxon>Micromonosporaceae</taxon>
        <taxon>Micromonospora</taxon>
    </lineage>
</organism>
<dbReference type="RefSeq" id="WP_091642435.1">
    <property type="nucleotide sequence ID" value="NZ_FMHW01000002.1"/>
</dbReference>
<keyword evidence="2" id="KW-1185">Reference proteome</keyword>
<proteinExistence type="predicted"/>